<keyword evidence="1" id="KW-0472">Membrane</keyword>
<proteinExistence type="predicted"/>
<keyword evidence="1" id="KW-1133">Transmembrane helix</keyword>
<evidence type="ECO:0000313" key="3">
    <source>
        <dbReference type="Proteomes" id="UP000182471"/>
    </source>
</evidence>
<feature type="transmembrane region" description="Helical" evidence="1">
    <location>
        <begin position="20"/>
        <end position="49"/>
    </location>
</feature>
<dbReference type="Proteomes" id="UP000182471">
    <property type="component" value="Unassembled WGS sequence"/>
</dbReference>
<gene>
    <name evidence="2" type="ORF">SAMN02910429_01380</name>
</gene>
<dbReference type="PANTHER" id="PTHR35007:SF1">
    <property type="entry name" value="PILUS ASSEMBLY PROTEIN"/>
    <property type="match status" value="1"/>
</dbReference>
<dbReference type="EMBL" id="FOGW01000013">
    <property type="protein sequence ID" value="SER88950.1"/>
    <property type="molecule type" value="Genomic_DNA"/>
</dbReference>
<keyword evidence="1" id="KW-0812">Transmembrane</keyword>
<dbReference type="AlphaFoldDB" id="A0A1H9SVB6"/>
<organism evidence="2 3">
    <name type="scientific">Lachnobacterium bovis</name>
    <dbReference type="NCBI Taxonomy" id="140626"/>
    <lineage>
        <taxon>Bacteria</taxon>
        <taxon>Bacillati</taxon>
        <taxon>Bacillota</taxon>
        <taxon>Clostridia</taxon>
        <taxon>Lachnospirales</taxon>
        <taxon>Lachnospiraceae</taxon>
        <taxon>Lachnobacterium</taxon>
    </lineage>
</organism>
<feature type="transmembrane region" description="Helical" evidence="1">
    <location>
        <begin position="194"/>
        <end position="214"/>
    </location>
</feature>
<dbReference type="RefSeq" id="WP_027422294.1">
    <property type="nucleotide sequence ID" value="NZ_FOGW01000013.1"/>
</dbReference>
<evidence type="ECO:0000256" key="1">
    <source>
        <dbReference type="SAM" id="Phobius"/>
    </source>
</evidence>
<accession>A0A1H9SVB6</accession>
<feature type="transmembrane region" description="Helical" evidence="1">
    <location>
        <begin position="220"/>
        <end position="238"/>
    </location>
</feature>
<dbReference type="PANTHER" id="PTHR35007">
    <property type="entry name" value="INTEGRAL MEMBRANE PROTEIN-RELATED"/>
    <property type="match status" value="1"/>
</dbReference>
<name>A0A1H9SVB6_9FIRM</name>
<sequence>MNSNINYNEYILSKIEKKKILFISIILTIVIAFLFYNSPIALIIFFLLYKLVKDKLIEDGKTKRRKILENQFVDALQSISTSILSGYSVENAFKEAENEIEQLHSKKSVMYKELNQINKSVDLNIPLEQLLDDFAQRSGVEEIKNFAEVFYYAKRGSGDFVKIIEKSVSHIRESIDISNEINVLIAAKKYEQKIMSMVPIFIIAYLRVTSGGYLNPLYNNFFGAFFMSICLVAYYISLKWEKKILEIEV</sequence>
<evidence type="ECO:0000313" key="2">
    <source>
        <dbReference type="EMBL" id="SER88950.1"/>
    </source>
</evidence>
<reference evidence="3" key="1">
    <citation type="submission" date="2016-10" db="EMBL/GenBank/DDBJ databases">
        <authorList>
            <person name="Varghese N."/>
            <person name="Submissions S."/>
        </authorList>
    </citation>
    <scope>NUCLEOTIDE SEQUENCE [LARGE SCALE GENOMIC DNA]</scope>
    <source>
        <strain evidence="3">S1b</strain>
    </source>
</reference>
<protein>
    <submittedName>
        <fullName evidence="2">Tight adherence protein B</fullName>
    </submittedName>
</protein>
<keyword evidence="3" id="KW-1185">Reference proteome</keyword>